<sequence>MCTMVRCIEWCERRVAQAAEDGNYDDWKNYSDLLAQWKRRCNEKAV</sequence>
<keyword evidence="2" id="KW-1185">Reference proteome</keyword>
<accession>A0A2H4N1F5</accession>
<evidence type="ECO:0000313" key="1">
    <source>
        <dbReference type="EMBL" id="ATS93355.1"/>
    </source>
</evidence>
<dbReference type="EMBL" id="MG004687">
    <property type="protein sequence ID" value="ATS93355.1"/>
    <property type="molecule type" value="Genomic_DNA"/>
</dbReference>
<gene>
    <name evidence="1" type="ORF">mutPK1A2_p56</name>
</gene>
<proteinExistence type="predicted"/>
<protein>
    <submittedName>
        <fullName evidence="1">Uncharacterized protein</fullName>
    </submittedName>
</protein>
<evidence type="ECO:0000313" key="2">
    <source>
        <dbReference type="Proteomes" id="UP000241961"/>
    </source>
</evidence>
<dbReference type="Proteomes" id="UP000241961">
    <property type="component" value="Segment"/>
</dbReference>
<reference evidence="1 2" key="1">
    <citation type="journal article" date="2017" name="Nat. Commun.">
        <title>Internalization of a polysialic acid-binding Escherichia coli bacteriophage into eukaryotic neuroblastoma cells.</title>
        <authorList>
            <person name="Lehti T.A."/>
            <person name="Pajunen M.I."/>
            <person name="Skog M.S."/>
            <person name="Finne J."/>
        </authorList>
    </citation>
    <scope>NUCLEOTIDE SEQUENCE [LARGE SCALE GENOMIC DNA]</scope>
</reference>
<name>A0A2H4N1F5_9CAUD</name>
<organism evidence="1 2">
    <name type="scientific">Escherichia phage mutPK1A2</name>
    <dbReference type="NCBI Taxonomy" id="2783800"/>
    <lineage>
        <taxon>Viruses</taxon>
        <taxon>Duplodnaviria</taxon>
        <taxon>Heunggongvirae</taxon>
        <taxon>Uroviricota</taxon>
        <taxon>Caudoviricetes</taxon>
        <taxon>Autographivirales</taxon>
        <taxon>Autosignataviridae</taxon>
        <taxon>Molineuxvirinae</taxon>
        <taxon>Vectrevirus</taxon>
        <taxon>Vectrevirus mutPK1A2</taxon>
    </lineage>
</organism>